<dbReference type="Gene3D" id="1.20.1250.20">
    <property type="entry name" value="MFS general substrate transporter like domains"/>
    <property type="match status" value="1"/>
</dbReference>
<dbReference type="InterPro" id="IPR020846">
    <property type="entry name" value="MFS_dom"/>
</dbReference>
<evidence type="ECO:0000259" key="6">
    <source>
        <dbReference type="PROSITE" id="PS50850"/>
    </source>
</evidence>
<reference evidence="7 8" key="1">
    <citation type="submission" date="2024-05" db="EMBL/GenBank/DDBJ databases">
        <authorList>
            <person name="Wallberg A."/>
        </authorList>
    </citation>
    <scope>NUCLEOTIDE SEQUENCE [LARGE SCALE GENOMIC DNA]</scope>
</reference>
<evidence type="ECO:0000256" key="1">
    <source>
        <dbReference type="ARBA" id="ARBA00004141"/>
    </source>
</evidence>
<feature type="transmembrane region" description="Helical" evidence="5">
    <location>
        <begin position="149"/>
        <end position="170"/>
    </location>
</feature>
<dbReference type="GO" id="GO:0022857">
    <property type="term" value="F:transmembrane transporter activity"/>
    <property type="evidence" value="ECO:0007669"/>
    <property type="project" value="InterPro"/>
</dbReference>
<feature type="transmembrane region" description="Helical" evidence="5">
    <location>
        <begin position="468"/>
        <end position="490"/>
    </location>
</feature>
<feature type="transmembrane region" description="Helical" evidence="5">
    <location>
        <begin position="496"/>
        <end position="515"/>
    </location>
</feature>
<name>A0AAV2QI78_MEGNR</name>
<evidence type="ECO:0000256" key="5">
    <source>
        <dbReference type="SAM" id="Phobius"/>
    </source>
</evidence>
<organism evidence="7 8">
    <name type="scientific">Meganyctiphanes norvegica</name>
    <name type="common">Northern krill</name>
    <name type="synonym">Thysanopoda norvegica</name>
    <dbReference type="NCBI Taxonomy" id="48144"/>
    <lineage>
        <taxon>Eukaryota</taxon>
        <taxon>Metazoa</taxon>
        <taxon>Ecdysozoa</taxon>
        <taxon>Arthropoda</taxon>
        <taxon>Crustacea</taxon>
        <taxon>Multicrustacea</taxon>
        <taxon>Malacostraca</taxon>
        <taxon>Eumalacostraca</taxon>
        <taxon>Eucarida</taxon>
        <taxon>Euphausiacea</taxon>
        <taxon>Euphausiidae</taxon>
        <taxon>Meganyctiphanes</taxon>
    </lineage>
</organism>
<feature type="transmembrane region" description="Helical" evidence="5">
    <location>
        <begin position="237"/>
        <end position="257"/>
    </location>
</feature>
<gene>
    <name evidence="7" type="ORF">MNOR_LOCUS11740</name>
</gene>
<dbReference type="Proteomes" id="UP001497623">
    <property type="component" value="Unassembled WGS sequence"/>
</dbReference>
<dbReference type="AlphaFoldDB" id="A0AAV2QI78"/>
<feature type="transmembrane region" description="Helical" evidence="5">
    <location>
        <begin position="432"/>
        <end position="456"/>
    </location>
</feature>
<dbReference type="PROSITE" id="PS50850">
    <property type="entry name" value="MFS"/>
    <property type="match status" value="1"/>
</dbReference>
<accession>A0AAV2QI78</accession>
<feature type="transmembrane region" description="Helical" evidence="5">
    <location>
        <begin position="380"/>
        <end position="400"/>
    </location>
</feature>
<dbReference type="SUPFAM" id="SSF103473">
    <property type="entry name" value="MFS general substrate transporter"/>
    <property type="match status" value="1"/>
</dbReference>
<evidence type="ECO:0000256" key="2">
    <source>
        <dbReference type="ARBA" id="ARBA00022692"/>
    </source>
</evidence>
<keyword evidence="2 5" id="KW-0812">Transmembrane</keyword>
<feature type="domain" description="Major facilitator superfamily (MFS) profile" evidence="6">
    <location>
        <begin position="94"/>
        <end position="520"/>
    </location>
</feature>
<comment type="caution">
    <text evidence="7">The sequence shown here is derived from an EMBL/GenBank/DDBJ whole genome shotgun (WGS) entry which is preliminary data.</text>
</comment>
<feature type="transmembrane region" description="Helical" evidence="5">
    <location>
        <begin position="20"/>
        <end position="38"/>
    </location>
</feature>
<dbReference type="InterPro" id="IPR005828">
    <property type="entry name" value="MFS_sugar_transport-like"/>
</dbReference>
<proteinExistence type="predicted"/>
<feature type="transmembrane region" description="Helical" evidence="5">
    <location>
        <begin position="407"/>
        <end position="426"/>
    </location>
</feature>
<evidence type="ECO:0000256" key="4">
    <source>
        <dbReference type="ARBA" id="ARBA00023136"/>
    </source>
</evidence>
<comment type="subcellular location">
    <subcellularLocation>
        <location evidence="1">Membrane</location>
        <topology evidence="1">Multi-pass membrane protein</topology>
    </subcellularLocation>
</comment>
<evidence type="ECO:0000313" key="7">
    <source>
        <dbReference type="EMBL" id="CAL4082215.1"/>
    </source>
</evidence>
<feature type="transmembrane region" description="Helical" evidence="5">
    <location>
        <begin position="351"/>
        <end position="368"/>
    </location>
</feature>
<dbReference type="Pfam" id="PF00083">
    <property type="entry name" value="Sugar_tr"/>
    <property type="match status" value="1"/>
</dbReference>
<keyword evidence="8" id="KW-1185">Reference proteome</keyword>
<keyword evidence="4 5" id="KW-0472">Membrane</keyword>
<evidence type="ECO:0000256" key="3">
    <source>
        <dbReference type="ARBA" id="ARBA00022989"/>
    </source>
</evidence>
<feature type="transmembrane region" description="Helical" evidence="5">
    <location>
        <begin position="202"/>
        <end position="225"/>
    </location>
</feature>
<dbReference type="PANTHER" id="PTHR24064">
    <property type="entry name" value="SOLUTE CARRIER FAMILY 22 MEMBER"/>
    <property type="match status" value="1"/>
</dbReference>
<feature type="transmembrane region" description="Helical" evidence="5">
    <location>
        <begin position="177"/>
        <end position="196"/>
    </location>
</feature>
<feature type="transmembrane region" description="Helical" evidence="5">
    <location>
        <begin position="263"/>
        <end position="282"/>
    </location>
</feature>
<evidence type="ECO:0000313" key="8">
    <source>
        <dbReference type="Proteomes" id="UP001497623"/>
    </source>
</evidence>
<dbReference type="InterPro" id="IPR036259">
    <property type="entry name" value="MFS_trans_sf"/>
</dbReference>
<protein>
    <recommendedName>
        <fullName evidence="6">Major facilitator superfamily (MFS) profile domain-containing protein</fullName>
    </recommendedName>
</protein>
<dbReference type="GO" id="GO:0016020">
    <property type="term" value="C:membrane"/>
    <property type="evidence" value="ECO:0007669"/>
    <property type="project" value="UniProtKB-SubCell"/>
</dbReference>
<sequence length="542" mass="60504">MQFEDILEEVGQFGLYQRLLCFLLIPFTTGLVGIVYYTQLFVLTAPRHQCHLSSPGSFFDNQQDVFYNHVAHLVNTTEQGAPALEPFTCHQYTSNISEDFSYLLNTTSLDQLPVPGVTCTNGWEYNNTQMFPTFTSESDWVCDAAWQPYMVVSMFWVGNIIGSWIFGVLTDLIGRRIVTLVSLCLYGVAGVASVFVRNFYGFLVLRTLVGVSHHTVTHLPFVLVVEYCGVGSRTIPLLTIMISYTMASLITPVLAWAIWDWQILLAVSSAPALLIIFAYRWIPESASWQIIKGRSDDARNQLEKVAITNKRQVPYYMFNQLVTEMQDQQDSVKSNVTILTVRHYPILRMNIFLVLVIWMLACLCFYGHCQNTSNLGSDVFSSYFMGALVEVPSWGVPYIIHRFGRRIPLVTCFMLSGAASIVYTLIPAEQLALSICFGMLGRMFIAGAYYITLQYGPEIFPTVIRGQGVALCETLGGIAIFTSPMVVYLGEVQRPLPMLIMGSLSVLAGVATFLLPETSGVALPQTLAKGEAFLSKQIPTCF</sequence>
<dbReference type="EMBL" id="CAXKWB010006236">
    <property type="protein sequence ID" value="CAL4082215.1"/>
    <property type="molecule type" value="Genomic_DNA"/>
</dbReference>
<keyword evidence="3 5" id="KW-1133">Transmembrane helix</keyword>
<feature type="non-terminal residue" evidence="7">
    <location>
        <position position="542"/>
    </location>
</feature>